<dbReference type="GO" id="GO:0008865">
    <property type="term" value="F:fructokinase activity"/>
    <property type="evidence" value="ECO:0007669"/>
    <property type="project" value="TreeGrafter"/>
</dbReference>
<comment type="function">
    <text evidence="14">Catalyzes the phosphorylation of various hexoses to hexose 6-phosphate.</text>
</comment>
<dbReference type="GO" id="GO:0005829">
    <property type="term" value="C:cytosol"/>
    <property type="evidence" value="ECO:0007669"/>
    <property type="project" value="TreeGrafter"/>
</dbReference>
<dbReference type="PRINTS" id="PR00475">
    <property type="entry name" value="HEXOKINASE"/>
</dbReference>
<dbReference type="EMBL" id="KK934310">
    <property type="protein sequence ID" value="KFQ46471.1"/>
    <property type="molecule type" value="Genomic_DNA"/>
</dbReference>
<dbReference type="EC" id="2.7.1.1" evidence="4"/>
<sequence length="746" mass="82218">QVQKALRALTIPLETLQVLKGHMIQDMRKGLSRQMRAHATMQMLPTFICSLPDGTEKGDMLVVELCQNYVRTLCVTLLGDGNQRPQVMYKIFDMPVNIMQGKGEALFSFIAKCLRQFLAGFSSPQHRFPLGFVFPFSCKQTQLDKVELTSWSKGFKCTGVEGKDVVQLLQSAINKEELYVDVVALMNDTVGTMMTSSAEDKACEVAIIVDAGTNSCFMAEAQQVEMVEETSGRMCVNTEWGCFGDDTTLSGILTTYDQHVDKESSNPGKKRFEKLVGSLYLGEIVRHVLVALAAEKAVFTGSNAGILRNKDVLKTHQVLEIINQEDGMAKTRSTLETLGLRPSERDCCRVQQVCRVVVSRAAALCAAGLAAILTHMCQSRELEQLSVNVGVDGELYRDHTRFGEILQSVAGLLAPECTITLLPSVDGTGRGAAIVTALALRLARVQALMRQEMDLGLGKETNARSSVRMLPTYVCATPDGTEQGEFLALDLGGTNFRVLVVRVAENSIHMASEIYVIPTSIIQGTGVALFNHIIECIMDFQLKQDLMEQILPLGFTFSFPCQQLGLDKAVLLSWTKGFSASGCVGQDVVQLLRDAALRKEHYALKVVAVVNDTVGTMMSCGYDDPKCEIGLIVGTGTNACYMEEMQNVGTVEGNEGRMCINMEWGAFGDNGCLDHIFTNFDRMVDEKTINPGKQRFEKLISGMYLGEIVRYILLSMVEKRVLFRGKPCPKLQTKDIFQTKFLSTIE</sequence>
<comment type="pathway">
    <text evidence="1">Carbohydrate degradation; glycolysis; D-glyceraldehyde 3-phosphate and glycerone phosphate from D-glucose: step 1/4.</text>
</comment>
<dbReference type="AlphaFoldDB" id="A0A091RXC7"/>
<dbReference type="Gene3D" id="3.30.420.40">
    <property type="match status" value="2"/>
</dbReference>
<organism evidence="17 18">
    <name type="scientific">Nestor notabilis</name>
    <name type="common">Kea</name>
    <dbReference type="NCBI Taxonomy" id="176057"/>
    <lineage>
        <taxon>Eukaryota</taxon>
        <taxon>Metazoa</taxon>
        <taxon>Chordata</taxon>
        <taxon>Craniata</taxon>
        <taxon>Vertebrata</taxon>
        <taxon>Euteleostomi</taxon>
        <taxon>Archelosauria</taxon>
        <taxon>Archosauria</taxon>
        <taxon>Dinosauria</taxon>
        <taxon>Saurischia</taxon>
        <taxon>Theropoda</taxon>
        <taxon>Coelurosauria</taxon>
        <taxon>Aves</taxon>
        <taxon>Neognathae</taxon>
        <taxon>Neoaves</taxon>
        <taxon>Telluraves</taxon>
        <taxon>Australaves</taxon>
        <taxon>Psittaciformes</taxon>
        <taxon>Psittacidae</taxon>
        <taxon>Nestor</taxon>
    </lineage>
</organism>
<dbReference type="GO" id="GO:0005739">
    <property type="term" value="C:mitochondrion"/>
    <property type="evidence" value="ECO:0007669"/>
    <property type="project" value="TreeGrafter"/>
</dbReference>
<dbReference type="PANTHER" id="PTHR19443">
    <property type="entry name" value="HEXOKINASE"/>
    <property type="match status" value="1"/>
</dbReference>
<dbReference type="PANTHER" id="PTHR19443:SF1">
    <property type="entry name" value="HEXOKINASE-3"/>
    <property type="match status" value="1"/>
</dbReference>
<dbReference type="FunFam" id="3.40.367.20:FF:000020">
    <property type="entry name" value="Hexokinase-1"/>
    <property type="match status" value="1"/>
</dbReference>
<dbReference type="InterPro" id="IPR043129">
    <property type="entry name" value="ATPase_NBD"/>
</dbReference>
<feature type="domain" description="Hexokinase N-terminal" evidence="15">
    <location>
        <begin position="2"/>
        <end position="197"/>
    </location>
</feature>
<dbReference type="GO" id="GO:0006006">
    <property type="term" value="P:glucose metabolic process"/>
    <property type="evidence" value="ECO:0007669"/>
    <property type="project" value="TreeGrafter"/>
</dbReference>
<feature type="domain" description="Hexokinase C-terminal" evidence="16">
    <location>
        <begin position="628"/>
        <end position="746"/>
    </location>
</feature>
<evidence type="ECO:0000313" key="18">
    <source>
        <dbReference type="Proteomes" id="UP000053840"/>
    </source>
</evidence>
<dbReference type="FunFam" id="3.40.367.20:FF:000005">
    <property type="entry name" value="Phosphotransferase"/>
    <property type="match status" value="1"/>
</dbReference>
<feature type="domain" description="Hexokinase N-terminal" evidence="15">
    <location>
        <begin position="441"/>
        <end position="622"/>
    </location>
</feature>
<dbReference type="PROSITE" id="PS51748">
    <property type="entry name" value="HEXOKINASE_2"/>
    <property type="match status" value="2"/>
</dbReference>
<keyword evidence="7 17" id="KW-0418">Kinase</keyword>
<accession>A0A091RXC7</accession>
<gene>
    <name evidence="17" type="ORF">N333_04916</name>
</gene>
<evidence type="ECO:0000256" key="4">
    <source>
        <dbReference type="ARBA" id="ARBA00012324"/>
    </source>
</evidence>
<dbReference type="GO" id="GO:0006096">
    <property type="term" value="P:glycolytic process"/>
    <property type="evidence" value="ECO:0007669"/>
    <property type="project" value="UniProtKB-UniPathway"/>
</dbReference>
<evidence type="ECO:0000256" key="12">
    <source>
        <dbReference type="ARBA" id="ARBA00048160"/>
    </source>
</evidence>
<evidence type="ECO:0000256" key="2">
    <source>
        <dbReference type="ARBA" id="ARBA00005028"/>
    </source>
</evidence>
<keyword evidence="8" id="KW-0067">ATP-binding</keyword>
<name>A0A091RXC7_NESNO</name>
<evidence type="ECO:0000256" key="13">
    <source>
        <dbReference type="ARBA" id="ARBA00050361"/>
    </source>
</evidence>
<comment type="catalytic activity">
    <reaction evidence="11">
        <text>D-fructose + ATP = D-fructose 6-phosphate + ADP + H(+)</text>
        <dbReference type="Rhea" id="RHEA:16125"/>
        <dbReference type="ChEBI" id="CHEBI:15378"/>
        <dbReference type="ChEBI" id="CHEBI:30616"/>
        <dbReference type="ChEBI" id="CHEBI:37721"/>
        <dbReference type="ChEBI" id="CHEBI:61527"/>
        <dbReference type="ChEBI" id="CHEBI:456216"/>
        <dbReference type="EC" id="2.7.1.1"/>
    </reaction>
    <physiologicalReaction direction="left-to-right" evidence="11">
        <dbReference type="Rhea" id="RHEA:16126"/>
    </physiologicalReaction>
</comment>
<dbReference type="FunFam" id="3.30.420.40:FF:000494">
    <property type="entry name" value="Hexokinase 2"/>
    <property type="match status" value="1"/>
</dbReference>
<dbReference type="GO" id="GO:0005536">
    <property type="term" value="F:D-glucose binding"/>
    <property type="evidence" value="ECO:0007669"/>
    <property type="project" value="InterPro"/>
</dbReference>
<comment type="similarity">
    <text evidence="3">Belongs to the hexokinase family.</text>
</comment>
<evidence type="ECO:0000256" key="5">
    <source>
        <dbReference type="ARBA" id="ARBA00022679"/>
    </source>
</evidence>
<dbReference type="Pfam" id="PF03727">
    <property type="entry name" value="Hexokinase_2"/>
    <property type="match status" value="2"/>
</dbReference>
<evidence type="ECO:0000256" key="8">
    <source>
        <dbReference type="ARBA" id="ARBA00022840"/>
    </source>
</evidence>
<dbReference type="InterPro" id="IPR022673">
    <property type="entry name" value="Hexokinase_C"/>
</dbReference>
<evidence type="ECO:0000256" key="7">
    <source>
        <dbReference type="ARBA" id="ARBA00022777"/>
    </source>
</evidence>
<dbReference type="GO" id="GO:0001678">
    <property type="term" value="P:intracellular glucose homeostasis"/>
    <property type="evidence" value="ECO:0007669"/>
    <property type="project" value="InterPro"/>
</dbReference>
<comment type="catalytic activity">
    <reaction evidence="10">
        <text>a D-hexose + ATP = a D-hexose 6-phosphate + ADP + H(+)</text>
        <dbReference type="Rhea" id="RHEA:22740"/>
        <dbReference type="ChEBI" id="CHEBI:4194"/>
        <dbReference type="ChEBI" id="CHEBI:15378"/>
        <dbReference type="ChEBI" id="CHEBI:30616"/>
        <dbReference type="ChEBI" id="CHEBI:229467"/>
        <dbReference type="ChEBI" id="CHEBI:456216"/>
        <dbReference type="EC" id="2.7.1.1"/>
    </reaction>
    <physiologicalReaction direction="left-to-right" evidence="10">
        <dbReference type="Rhea" id="RHEA:22741"/>
    </physiologicalReaction>
</comment>
<evidence type="ECO:0000256" key="14">
    <source>
        <dbReference type="ARBA" id="ARBA00059457"/>
    </source>
</evidence>
<evidence type="ECO:0000259" key="15">
    <source>
        <dbReference type="Pfam" id="PF00349"/>
    </source>
</evidence>
<dbReference type="InterPro" id="IPR001312">
    <property type="entry name" value="Hexokinase"/>
</dbReference>
<protein>
    <recommendedName>
        <fullName evidence="4">hexokinase</fullName>
        <ecNumber evidence="4">2.7.1.1</ecNumber>
    </recommendedName>
</protein>
<comment type="pathway">
    <text evidence="2">Carbohydrate metabolism; hexose metabolism.</text>
</comment>
<dbReference type="UniPathway" id="UPA00242"/>
<evidence type="ECO:0000259" key="16">
    <source>
        <dbReference type="Pfam" id="PF03727"/>
    </source>
</evidence>
<dbReference type="PROSITE" id="PS00378">
    <property type="entry name" value="HEXOKINASE_1"/>
    <property type="match status" value="1"/>
</dbReference>
<evidence type="ECO:0000256" key="9">
    <source>
        <dbReference type="ARBA" id="ARBA00023152"/>
    </source>
</evidence>
<feature type="non-terminal residue" evidence="17">
    <location>
        <position position="1"/>
    </location>
</feature>
<dbReference type="SUPFAM" id="SSF53067">
    <property type="entry name" value="Actin-like ATPase domain"/>
    <property type="match status" value="4"/>
</dbReference>
<evidence type="ECO:0000313" key="17">
    <source>
        <dbReference type="EMBL" id="KFQ46471.1"/>
    </source>
</evidence>
<reference evidence="17 18" key="1">
    <citation type="submission" date="2014-04" db="EMBL/GenBank/DDBJ databases">
        <title>Genome evolution of avian class.</title>
        <authorList>
            <person name="Zhang G."/>
            <person name="Li C."/>
        </authorList>
    </citation>
    <scope>NUCLEOTIDE SEQUENCE [LARGE SCALE GENOMIC DNA]</scope>
    <source>
        <strain evidence="17">BGI_N333</strain>
    </source>
</reference>
<keyword evidence="9" id="KW-0324">Glycolysis</keyword>
<dbReference type="InterPro" id="IPR022672">
    <property type="entry name" value="Hexokinase_N"/>
</dbReference>
<dbReference type="Pfam" id="PF00349">
    <property type="entry name" value="Hexokinase_1"/>
    <property type="match status" value="2"/>
</dbReference>
<dbReference type="FunFam" id="3.30.420.40:FF:000095">
    <property type="entry name" value="Phosphotransferase"/>
    <property type="match status" value="1"/>
</dbReference>
<dbReference type="GO" id="GO:0019158">
    <property type="term" value="F:mannokinase activity"/>
    <property type="evidence" value="ECO:0007669"/>
    <property type="project" value="TreeGrafter"/>
</dbReference>
<dbReference type="Proteomes" id="UP000053840">
    <property type="component" value="Unassembled WGS sequence"/>
</dbReference>
<keyword evidence="18" id="KW-1185">Reference proteome</keyword>
<comment type="catalytic activity">
    <reaction evidence="13">
        <text>D-mannose + ATP = D-mannose 6-phosphate + ADP + H(+)</text>
        <dbReference type="Rhea" id="RHEA:11028"/>
        <dbReference type="ChEBI" id="CHEBI:4208"/>
        <dbReference type="ChEBI" id="CHEBI:15378"/>
        <dbReference type="ChEBI" id="CHEBI:30616"/>
        <dbReference type="ChEBI" id="CHEBI:58735"/>
        <dbReference type="ChEBI" id="CHEBI:456216"/>
        <dbReference type="EC" id="2.7.1.1"/>
    </reaction>
    <physiologicalReaction direction="left-to-right" evidence="13">
        <dbReference type="Rhea" id="RHEA:11029"/>
    </physiologicalReaction>
</comment>
<dbReference type="GO" id="GO:0005524">
    <property type="term" value="F:ATP binding"/>
    <property type="evidence" value="ECO:0007669"/>
    <property type="project" value="UniProtKB-KW"/>
</dbReference>
<dbReference type="InterPro" id="IPR019807">
    <property type="entry name" value="Hexokinase_BS"/>
</dbReference>
<dbReference type="Gene3D" id="3.40.367.20">
    <property type="match status" value="2"/>
</dbReference>
<dbReference type="UniPathway" id="UPA00109">
    <property type="reaction ID" value="UER00180"/>
</dbReference>
<feature type="non-terminal residue" evidence="17">
    <location>
        <position position="746"/>
    </location>
</feature>
<evidence type="ECO:0000256" key="6">
    <source>
        <dbReference type="ARBA" id="ARBA00022741"/>
    </source>
</evidence>
<evidence type="ECO:0000256" key="3">
    <source>
        <dbReference type="ARBA" id="ARBA00009225"/>
    </source>
</evidence>
<feature type="domain" description="Hexokinase C-terminal" evidence="16">
    <location>
        <begin position="205"/>
        <end position="437"/>
    </location>
</feature>
<keyword evidence="5" id="KW-0808">Transferase</keyword>
<comment type="catalytic activity">
    <reaction evidence="12">
        <text>D-glucose + ATP = D-glucose 6-phosphate + ADP + H(+)</text>
        <dbReference type="Rhea" id="RHEA:17825"/>
        <dbReference type="ChEBI" id="CHEBI:4167"/>
        <dbReference type="ChEBI" id="CHEBI:15378"/>
        <dbReference type="ChEBI" id="CHEBI:30616"/>
        <dbReference type="ChEBI" id="CHEBI:61548"/>
        <dbReference type="ChEBI" id="CHEBI:456216"/>
        <dbReference type="EC" id="2.7.1.1"/>
    </reaction>
    <physiologicalReaction direction="left-to-right" evidence="12">
        <dbReference type="Rhea" id="RHEA:17826"/>
    </physiologicalReaction>
</comment>
<proteinExistence type="inferred from homology"/>
<evidence type="ECO:0000256" key="10">
    <source>
        <dbReference type="ARBA" id="ARBA00044613"/>
    </source>
</evidence>
<keyword evidence="6" id="KW-0547">Nucleotide-binding</keyword>
<evidence type="ECO:0000256" key="11">
    <source>
        <dbReference type="ARBA" id="ARBA00047905"/>
    </source>
</evidence>
<dbReference type="GO" id="GO:0004340">
    <property type="term" value="F:glucokinase activity"/>
    <property type="evidence" value="ECO:0007669"/>
    <property type="project" value="TreeGrafter"/>
</dbReference>
<evidence type="ECO:0000256" key="1">
    <source>
        <dbReference type="ARBA" id="ARBA00004888"/>
    </source>
</evidence>